<protein>
    <submittedName>
        <fullName evidence="1">Uncharacterized protein</fullName>
    </submittedName>
</protein>
<dbReference type="EMBL" id="NDWU01000019">
    <property type="protein sequence ID" value="PUA31365.1"/>
    <property type="molecule type" value="Genomic_DNA"/>
</dbReference>
<dbReference type="AlphaFoldDB" id="A0A2R7Y1E4"/>
<sequence length="77" mass="8614">MLILHAEIKSIIGTLMLVLLMHPLVFPSSHEQLPFQPCIPVAERAGFFTHGDKNSLLGQRPHAQNVYKKGAQKNLEL</sequence>
<proteinExistence type="predicted"/>
<evidence type="ECO:0000313" key="1">
    <source>
        <dbReference type="EMBL" id="PUA31365.1"/>
    </source>
</evidence>
<name>A0A2R7Y1E4_9ARCH</name>
<gene>
    <name evidence="1" type="ORF">B9J98_06740</name>
</gene>
<dbReference type="Proteomes" id="UP000244066">
    <property type="component" value="Unassembled WGS sequence"/>
</dbReference>
<accession>A0A2R7Y1E4</accession>
<reference evidence="1 2" key="1">
    <citation type="submission" date="2017-04" db="EMBL/GenBank/DDBJ databases">
        <title>Draft Aigarchaeota genome from a New Zealand hot spring.</title>
        <authorList>
            <person name="Reysenbach A.-L."/>
            <person name="Donaho J.A."/>
            <person name="Gerhart J."/>
            <person name="Kelley J.F."/>
            <person name="Kouba K."/>
            <person name="Podar M."/>
            <person name="Stott M."/>
        </authorList>
    </citation>
    <scope>NUCLEOTIDE SEQUENCE [LARGE SCALE GENOMIC DNA]</scope>
    <source>
        <strain evidence="1">NZ13_MG1</strain>
    </source>
</reference>
<organism evidence="1 2">
    <name type="scientific">Candidatus Terraquivivens tikiterensis</name>
    <dbReference type="NCBI Taxonomy" id="1980982"/>
    <lineage>
        <taxon>Archaea</taxon>
        <taxon>Nitrososphaerota</taxon>
        <taxon>Candidatus Wolframiiraptoraceae</taxon>
        <taxon>Candidatus Terraquivivens</taxon>
    </lineage>
</organism>
<evidence type="ECO:0000313" key="2">
    <source>
        <dbReference type="Proteomes" id="UP000244066"/>
    </source>
</evidence>
<comment type="caution">
    <text evidence="1">The sequence shown here is derived from an EMBL/GenBank/DDBJ whole genome shotgun (WGS) entry which is preliminary data.</text>
</comment>